<feature type="binding site" evidence="13">
    <location>
        <begin position="244"/>
        <end position="246"/>
    </location>
    <ligand>
        <name>4-CDP-2-C-methyl-D-erythritol 2-phosphate</name>
        <dbReference type="ChEBI" id="CHEBI:57919"/>
    </ligand>
</feature>
<keyword evidence="7 13" id="KW-0808">Transferase</keyword>
<dbReference type="SUPFAM" id="SSF53448">
    <property type="entry name" value="Nucleotide-diphospho-sugar transferases"/>
    <property type="match status" value="1"/>
</dbReference>
<dbReference type="Pfam" id="PF02542">
    <property type="entry name" value="YgbB"/>
    <property type="match status" value="1"/>
</dbReference>
<dbReference type="InterPro" id="IPR036571">
    <property type="entry name" value="MECDP_synthase_sf"/>
</dbReference>
<dbReference type="OrthoDB" id="9804336at2"/>
<sequence length="394" mass="41815">MTARASTTWAVILAAGSGTRMGGDQPKQFLTLDGAPLFWRSAETFSHIPDLAGIVFVFPPAMLDESARMVEELTASRPLGLPWLTTAGGERRQDSVANGLAALPKECGRVLIHDSARPFFSAGLATRLIDALDEATPAAIPAVAVTDTIKECDSGCVTRTLDRSRLVSVQTPQAFLRDVLEAAHALAVEKSLQATDDASLVEALGRPVAIVDGEQANVKITNPEDVRLLQKEAAMIPVTGFGYDVHKYGSGRPMVLGGVPIQGGPEVVAHSDGDVVLHALTDALLGCMGGGDIGQRFPDNDPRFEGMESSFFLREVLEDVRRAGIEIVHADLTIIAQIPKVGPHRERIAKNIAALLALPPERVAVKATTEEGLGFTGQKLGIKSVAVVSAIRRS</sequence>
<dbReference type="InterPro" id="IPR034683">
    <property type="entry name" value="IspD/TarI"/>
</dbReference>
<dbReference type="PROSITE" id="PS01295">
    <property type="entry name" value="ISPD"/>
    <property type="match status" value="1"/>
</dbReference>
<protein>
    <recommendedName>
        <fullName evidence="13">Bifunctional enzyme IspD/IspF</fullName>
    </recommendedName>
    <domain>
        <recommendedName>
            <fullName evidence="13">2-C-methyl-D-erythritol 4-phosphate cytidylyltransferase</fullName>
            <ecNumber evidence="13">2.7.7.60</ecNumber>
        </recommendedName>
        <alternativeName>
            <fullName evidence="13">4-diphosphocytidyl-2C-methyl-D-erythritol synthase</fullName>
        </alternativeName>
        <alternativeName>
            <fullName evidence="13">MEP cytidylyltransferase</fullName>
            <shortName evidence="13">MCT</shortName>
        </alternativeName>
    </domain>
    <domain>
        <recommendedName>
            <fullName evidence="13">2-C-methyl-D-erythritol 2,4-cyclodiphosphate synthase</fullName>
            <shortName evidence="13">MECDP-synthase</shortName>
            <shortName evidence="13">MECPP-synthase</shortName>
            <shortName evidence="13">MECPS</shortName>
            <ecNumber evidence="13">4.6.1.12</ecNumber>
        </recommendedName>
    </domain>
</protein>
<comment type="catalytic activity">
    <reaction evidence="1 13">
        <text>4-CDP-2-C-methyl-D-erythritol 2-phosphate = 2-C-methyl-D-erythritol 2,4-cyclic diphosphate + CMP</text>
        <dbReference type="Rhea" id="RHEA:23864"/>
        <dbReference type="ChEBI" id="CHEBI:57919"/>
        <dbReference type="ChEBI" id="CHEBI:58483"/>
        <dbReference type="ChEBI" id="CHEBI:60377"/>
        <dbReference type="EC" id="4.6.1.12"/>
    </reaction>
</comment>
<name>A0A6P1ZMC4_9BACT</name>
<feature type="site" description="Positions MEP for the nucleophilic attack" evidence="13">
    <location>
        <position position="219"/>
    </location>
</feature>
<accession>A0A6P1ZMC4</accession>
<comment type="similarity">
    <text evidence="13">In the C-terminal section; belongs to the IspF family.</text>
</comment>
<dbReference type="EMBL" id="QMIF01000003">
    <property type="protein sequence ID" value="TVM35276.1"/>
    <property type="molecule type" value="Genomic_DNA"/>
</dbReference>
<keyword evidence="10 13" id="KW-0414">Isoprene biosynthesis</keyword>
<evidence type="ECO:0000256" key="2">
    <source>
        <dbReference type="ARBA" id="ARBA00001282"/>
    </source>
</evidence>
<evidence type="ECO:0000256" key="12">
    <source>
        <dbReference type="ARBA" id="ARBA00023268"/>
    </source>
</evidence>
<evidence type="ECO:0000256" key="1">
    <source>
        <dbReference type="ARBA" id="ARBA00000200"/>
    </source>
</evidence>
<dbReference type="GO" id="GO:0016114">
    <property type="term" value="P:terpenoid biosynthetic process"/>
    <property type="evidence" value="ECO:0007669"/>
    <property type="project" value="InterPro"/>
</dbReference>
<comment type="similarity">
    <text evidence="13">In the N-terminal section; belongs to the IspD/TarI cytidylyltransferase family. IspD subfamily.</text>
</comment>
<dbReference type="SUPFAM" id="SSF69765">
    <property type="entry name" value="IpsF-like"/>
    <property type="match status" value="1"/>
</dbReference>
<feature type="binding site" evidence="13">
    <location>
        <position position="375"/>
    </location>
    <ligand>
        <name>4-CDP-2-C-methyl-D-erythritol 2-phosphate</name>
        <dbReference type="ChEBI" id="CHEBI:57919"/>
    </ligand>
</feature>
<comment type="caution">
    <text evidence="13">Lacks conserved residue(s) required for the propagation of feature annotation.</text>
</comment>
<feature type="binding site" evidence="13">
    <location>
        <begin position="368"/>
        <end position="371"/>
    </location>
    <ligand>
        <name>4-CDP-2-C-methyl-D-erythritol 2-phosphate</name>
        <dbReference type="ChEBI" id="CHEBI:57919"/>
    </ligand>
</feature>
<feature type="binding site" evidence="13">
    <location>
        <position position="278"/>
    </location>
    <ligand>
        <name>a divalent metal cation</name>
        <dbReference type="ChEBI" id="CHEBI:60240"/>
    </ligand>
</feature>
<evidence type="ECO:0000313" key="16">
    <source>
        <dbReference type="Proteomes" id="UP000434052"/>
    </source>
</evidence>
<feature type="binding site" evidence="13">
    <location>
        <begin position="270"/>
        <end position="271"/>
    </location>
    <ligand>
        <name>4-CDP-2-C-methyl-D-erythritol 2-phosphate</name>
        <dbReference type="ChEBI" id="CHEBI:57919"/>
    </ligand>
</feature>
<dbReference type="PANTHER" id="PTHR32125">
    <property type="entry name" value="2-C-METHYL-D-ERYTHRITOL 4-PHOSPHATE CYTIDYLYLTRANSFERASE, CHLOROPLASTIC"/>
    <property type="match status" value="1"/>
</dbReference>
<feature type="binding site" evidence="13">
    <location>
        <begin position="292"/>
        <end position="294"/>
    </location>
    <ligand>
        <name>4-CDP-2-C-methyl-D-erythritol 2-phosphate</name>
        <dbReference type="ChEBI" id="CHEBI:57919"/>
    </ligand>
</feature>
<evidence type="ECO:0000256" key="7">
    <source>
        <dbReference type="ARBA" id="ARBA00022679"/>
    </source>
</evidence>
<evidence type="ECO:0000256" key="11">
    <source>
        <dbReference type="ARBA" id="ARBA00023239"/>
    </source>
</evidence>
<comment type="caution">
    <text evidence="15">The sequence shown here is derived from an EMBL/GenBank/DDBJ whole genome shotgun (WGS) entry which is preliminary data.</text>
</comment>
<keyword evidence="9 13" id="KW-0479">Metal-binding</keyword>
<dbReference type="CDD" id="cd00554">
    <property type="entry name" value="MECDP_synthase"/>
    <property type="match status" value="1"/>
</dbReference>
<gene>
    <name evidence="13" type="primary">ispDF</name>
    <name evidence="15" type="ORF">DQK91_07120</name>
</gene>
<dbReference type="NCBIfam" id="TIGR00453">
    <property type="entry name" value="ispD"/>
    <property type="match status" value="1"/>
</dbReference>
<comment type="similarity">
    <text evidence="6">Belongs to the IspD/TarI cytidylyltransferase family. IspD subfamily.</text>
</comment>
<feature type="region of interest" description="2-C-methyl-D-erythritol 2,4-cyclodiphosphate synthase" evidence="13">
    <location>
        <begin position="238"/>
        <end position="394"/>
    </location>
</feature>
<evidence type="ECO:0000256" key="3">
    <source>
        <dbReference type="ARBA" id="ARBA00001968"/>
    </source>
</evidence>
<feature type="binding site" evidence="13">
    <location>
        <position position="246"/>
    </location>
    <ligand>
        <name>a divalent metal cation</name>
        <dbReference type="ChEBI" id="CHEBI:60240"/>
    </ligand>
</feature>
<comment type="pathway">
    <text evidence="5 13">Isoprenoid biosynthesis; isopentenyl diphosphate biosynthesis via DXP pathway; isopentenyl diphosphate from 1-deoxy-D-xylulose 5-phosphate: step 2/6.</text>
</comment>
<dbReference type="InterPro" id="IPR001228">
    <property type="entry name" value="IspD"/>
</dbReference>
<comment type="function">
    <text evidence="13">Bifunctional enzyme that catalyzes the formation of 4-diphosphocytidyl-2-C-methyl-D-erythritol from CTP and 2-C-methyl-D-erythritol 4-phosphate (MEP) (IspD), and catalyzes the conversion of 4-diphosphocytidyl-2-C-methyl-D-erythritol 2-phosphate (CDP-ME2P) to 2-C-methyl-D-erythritol 2,4-cyclodiphosphate (ME-CPP) with a corresponding release of cytidine 5-monophosphate (CMP) (IspF).</text>
</comment>
<dbReference type="InterPro" id="IPR029044">
    <property type="entry name" value="Nucleotide-diphossugar_trans"/>
</dbReference>
<keyword evidence="11 13" id="KW-0456">Lyase</keyword>
<evidence type="ECO:0000313" key="15">
    <source>
        <dbReference type="EMBL" id="TVM35276.1"/>
    </source>
</evidence>
<comment type="catalytic activity">
    <reaction evidence="2 13">
        <text>2-C-methyl-D-erythritol 4-phosphate + CTP + H(+) = 4-CDP-2-C-methyl-D-erythritol + diphosphate</text>
        <dbReference type="Rhea" id="RHEA:13429"/>
        <dbReference type="ChEBI" id="CHEBI:15378"/>
        <dbReference type="ChEBI" id="CHEBI:33019"/>
        <dbReference type="ChEBI" id="CHEBI:37563"/>
        <dbReference type="ChEBI" id="CHEBI:57823"/>
        <dbReference type="ChEBI" id="CHEBI:58262"/>
        <dbReference type="EC" id="2.7.7.60"/>
    </reaction>
</comment>
<dbReference type="EC" id="4.6.1.12" evidence="13"/>
<feature type="site" description="Transition state stabilizer" evidence="13">
    <location>
        <position position="27"/>
    </location>
</feature>
<dbReference type="Gene3D" id="3.30.1330.50">
    <property type="entry name" value="2-C-methyl-D-erythritol 2,4-cyclodiphosphate synthase"/>
    <property type="match status" value="1"/>
</dbReference>
<dbReference type="Pfam" id="PF01128">
    <property type="entry name" value="IspD"/>
    <property type="match status" value="1"/>
</dbReference>
<dbReference type="Proteomes" id="UP000434052">
    <property type="component" value="Unassembled WGS sequence"/>
</dbReference>
<evidence type="ECO:0000256" key="5">
    <source>
        <dbReference type="ARBA" id="ARBA00004787"/>
    </source>
</evidence>
<organism evidence="15 16">
    <name type="scientific">Oceanidesulfovibrio marinus</name>
    <dbReference type="NCBI Taxonomy" id="370038"/>
    <lineage>
        <taxon>Bacteria</taxon>
        <taxon>Pseudomonadati</taxon>
        <taxon>Thermodesulfobacteriota</taxon>
        <taxon>Desulfovibrionia</taxon>
        <taxon>Desulfovibrionales</taxon>
        <taxon>Desulfovibrionaceae</taxon>
        <taxon>Oceanidesulfovibrio</taxon>
    </lineage>
</organism>
<dbReference type="CDD" id="cd02516">
    <property type="entry name" value="CDP-ME_synthetase"/>
    <property type="match status" value="1"/>
</dbReference>
<evidence type="ECO:0000259" key="14">
    <source>
        <dbReference type="Pfam" id="PF02542"/>
    </source>
</evidence>
<keyword evidence="8 13" id="KW-0548">Nucleotidyltransferase</keyword>
<keyword evidence="12 13" id="KW-0511">Multifunctional enzyme</keyword>
<feature type="binding site" evidence="13">
    <location>
        <position position="244"/>
    </location>
    <ligand>
        <name>a divalent metal cation</name>
        <dbReference type="ChEBI" id="CHEBI:60240"/>
    </ligand>
</feature>
<comment type="pathway">
    <text evidence="4 13">Isoprenoid biosynthesis; isopentenyl diphosphate biosynthesis via DXP pathway; isopentenyl diphosphate from 1-deoxy-D-xylulose 5-phosphate: step 4/6.</text>
</comment>
<dbReference type="HAMAP" id="MF_00107">
    <property type="entry name" value="IspF"/>
    <property type="match status" value="1"/>
</dbReference>
<dbReference type="InterPro" id="IPR026596">
    <property type="entry name" value="IspD/F"/>
</dbReference>
<dbReference type="InterPro" id="IPR018294">
    <property type="entry name" value="ISPD_synthase_CS"/>
</dbReference>
<dbReference type="AlphaFoldDB" id="A0A6P1ZMC4"/>
<reference evidence="15 16" key="1">
    <citation type="submission" date="2018-06" db="EMBL/GenBank/DDBJ databases">
        <title>Complete genome of Desulfovibrio marinus P48SEP.</title>
        <authorList>
            <person name="Crispim J.S."/>
            <person name="Vidigal P.M.P."/>
            <person name="Silva L.C.F."/>
            <person name="Araujo L.C."/>
            <person name="Laguardia C.N."/>
            <person name="Dias R.S."/>
            <person name="Sousa M.P."/>
            <person name="Paula S.O."/>
            <person name="Silva C."/>
        </authorList>
    </citation>
    <scope>NUCLEOTIDE SEQUENCE [LARGE SCALE GENOMIC DNA]</scope>
    <source>
        <strain evidence="15 16">P48SEP</strain>
    </source>
</reference>
<evidence type="ECO:0000256" key="8">
    <source>
        <dbReference type="ARBA" id="ARBA00022695"/>
    </source>
</evidence>
<evidence type="ECO:0000256" key="10">
    <source>
        <dbReference type="ARBA" id="ARBA00023229"/>
    </source>
</evidence>
<dbReference type="RefSeq" id="WP_144234716.1">
    <property type="nucleotide sequence ID" value="NZ_QMIF01000003.1"/>
</dbReference>
<dbReference type="FunFam" id="3.90.550.10:FF:000003">
    <property type="entry name" value="2-C-methyl-D-erythritol 4-phosphate cytidylyltransferase"/>
    <property type="match status" value="1"/>
</dbReference>
<dbReference type="GO" id="GO:0008685">
    <property type="term" value="F:2-C-methyl-D-erythritol 2,4-cyclodiphosphate synthase activity"/>
    <property type="evidence" value="ECO:0007669"/>
    <property type="project" value="UniProtKB-UniRule"/>
</dbReference>
<feature type="binding site" evidence="13">
    <location>
        <begin position="297"/>
        <end position="301"/>
    </location>
    <ligand>
        <name>4-CDP-2-C-methyl-D-erythritol 2-phosphate</name>
        <dbReference type="ChEBI" id="CHEBI:57919"/>
    </ligand>
</feature>
<dbReference type="Gene3D" id="3.90.550.10">
    <property type="entry name" value="Spore Coat Polysaccharide Biosynthesis Protein SpsA, Chain A"/>
    <property type="match status" value="1"/>
</dbReference>
<dbReference type="UniPathway" id="UPA00056">
    <property type="reaction ID" value="UER00093"/>
</dbReference>
<dbReference type="NCBIfam" id="TIGR00151">
    <property type="entry name" value="ispF"/>
    <property type="match status" value="1"/>
</dbReference>
<feature type="site" description="Transition state stabilizer" evidence="13">
    <location>
        <position position="369"/>
    </location>
</feature>
<evidence type="ECO:0000256" key="9">
    <source>
        <dbReference type="ARBA" id="ARBA00022723"/>
    </source>
</evidence>
<dbReference type="GO" id="GO:0019288">
    <property type="term" value="P:isopentenyl diphosphate biosynthetic process, methylerythritol 4-phosphate pathway"/>
    <property type="evidence" value="ECO:0007669"/>
    <property type="project" value="UniProtKB-UniRule"/>
</dbReference>
<dbReference type="PANTHER" id="PTHR32125:SF4">
    <property type="entry name" value="2-C-METHYL-D-ERYTHRITOL 4-PHOSPHATE CYTIDYLYLTRANSFERASE, CHLOROPLASTIC"/>
    <property type="match status" value="1"/>
</dbReference>
<evidence type="ECO:0000256" key="4">
    <source>
        <dbReference type="ARBA" id="ARBA00004709"/>
    </source>
</evidence>
<evidence type="ECO:0000256" key="13">
    <source>
        <dbReference type="HAMAP-Rule" id="MF_01520"/>
    </source>
</evidence>
<feature type="region of interest" description="2-C-methyl-D-erythritol 4-phosphate cytidylyltransferase" evidence="13">
    <location>
        <begin position="1"/>
        <end position="237"/>
    </location>
</feature>
<dbReference type="GO" id="GO:0046872">
    <property type="term" value="F:metal ion binding"/>
    <property type="evidence" value="ECO:0007669"/>
    <property type="project" value="UniProtKB-KW"/>
</dbReference>
<dbReference type="InterPro" id="IPR050088">
    <property type="entry name" value="IspD/TarI_cytidylyltransf_bact"/>
</dbReference>
<dbReference type="HAMAP" id="MF_01520">
    <property type="entry name" value="IspDF"/>
    <property type="match status" value="1"/>
</dbReference>
<dbReference type="HAMAP" id="MF_00108">
    <property type="entry name" value="IspD"/>
    <property type="match status" value="1"/>
</dbReference>
<dbReference type="EC" id="2.7.7.60" evidence="13"/>
<comment type="cofactor">
    <cofactor evidence="3 13">
        <name>a divalent metal cation</name>
        <dbReference type="ChEBI" id="CHEBI:60240"/>
    </cofactor>
</comment>
<feature type="site" description="Transition state stabilizer" evidence="13">
    <location>
        <position position="20"/>
    </location>
</feature>
<proteinExistence type="inferred from homology"/>
<feature type="site" description="Positions MEP for the nucleophilic attack" evidence="13">
    <location>
        <position position="163"/>
    </location>
</feature>
<dbReference type="GO" id="GO:0050518">
    <property type="term" value="F:2-C-methyl-D-erythritol 4-phosphate cytidylyltransferase activity"/>
    <property type="evidence" value="ECO:0007669"/>
    <property type="project" value="UniProtKB-UniRule"/>
</dbReference>
<dbReference type="PROSITE" id="PS01350">
    <property type="entry name" value="ISPF"/>
    <property type="match status" value="1"/>
</dbReference>
<feature type="domain" description="2-C-methyl-D-erythritol 2,4-cyclodiphosphate synthase" evidence="14">
    <location>
        <begin position="239"/>
        <end position="389"/>
    </location>
</feature>
<feature type="site" description="Transition state stabilizer" evidence="13">
    <location>
        <position position="270"/>
    </location>
</feature>
<dbReference type="InterPro" id="IPR020555">
    <property type="entry name" value="MECDP_synthase_CS"/>
</dbReference>
<dbReference type="InterPro" id="IPR003526">
    <property type="entry name" value="MECDP_synthase"/>
</dbReference>
<evidence type="ECO:0000256" key="6">
    <source>
        <dbReference type="ARBA" id="ARBA00009789"/>
    </source>
</evidence>